<reference evidence="2" key="1">
    <citation type="journal article" date="2022" name="bioRxiv">
        <title>Sequencing and chromosome-scale assembly of the giantPleurodeles waltlgenome.</title>
        <authorList>
            <person name="Brown T."/>
            <person name="Elewa A."/>
            <person name="Iarovenko S."/>
            <person name="Subramanian E."/>
            <person name="Araus A.J."/>
            <person name="Petzold A."/>
            <person name="Susuki M."/>
            <person name="Suzuki K.-i.T."/>
            <person name="Hayashi T."/>
            <person name="Toyoda A."/>
            <person name="Oliveira C."/>
            <person name="Osipova E."/>
            <person name="Leigh N.D."/>
            <person name="Simon A."/>
            <person name="Yun M.H."/>
        </authorList>
    </citation>
    <scope>NUCLEOTIDE SEQUENCE</scope>
    <source>
        <strain evidence="2">20211129_DDA</strain>
        <tissue evidence="2">Liver</tissue>
    </source>
</reference>
<organism evidence="2 3">
    <name type="scientific">Pleurodeles waltl</name>
    <name type="common">Iberian ribbed newt</name>
    <dbReference type="NCBI Taxonomy" id="8319"/>
    <lineage>
        <taxon>Eukaryota</taxon>
        <taxon>Metazoa</taxon>
        <taxon>Chordata</taxon>
        <taxon>Craniata</taxon>
        <taxon>Vertebrata</taxon>
        <taxon>Euteleostomi</taxon>
        <taxon>Amphibia</taxon>
        <taxon>Batrachia</taxon>
        <taxon>Caudata</taxon>
        <taxon>Salamandroidea</taxon>
        <taxon>Salamandridae</taxon>
        <taxon>Pleurodelinae</taxon>
        <taxon>Pleurodeles</taxon>
    </lineage>
</organism>
<proteinExistence type="predicted"/>
<comment type="caution">
    <text evidence="2">The sequence shown here is derived from an EMBL/GenBank/DDBJ whole genome shotgun (WGS) entry which is preliminary data.</text>
</comment>
<feature type="compositionally biased region" description="Basic and acidic residues" evidence="1">
    <location>
        <begin position="69"/>
        <end position="78"/>
    </location>
</feature>
<name>A0AAV7NPC1_PLEWA</name>
<evidence type="ECO:0000313" key="2">
    <source>
        <dbReference type="EMBL" id="KAJ1116223.1"/>
    </source>
</evidence>
<feature type="region of interest" description="Disordered" evidence="1">
    <location>
        <begin position="43"/>
        <end position="78"/>
    </location>
</feature>
<gene>
    <name evidence="2" type="ORF">NDU88_004441</name>
</gene>
<protein>
    <submittedName>
        <fullName evidence="2">Uncharacterized protein</fullName>
    </submittedName>
</protein>
<dbReference type="AlphaFoldDB" id="A0AAV7NPC1"/>
<keyword evidence="3" id="KW-1185">Reference proteome</keyword>
<dbReference type="Proteomes" id="UP001066276">
    <property type="component" value="Chromosome 8"/>
</dbReference>
<evidence type="ECO:0000313" key="3">
    <source>
        <dbReference type="Proteomes" id="UP001066276"/>
    </source>
</evidence>
<accession>A0AAV7NPC1</accession>
<sequence>METTPGVGERGLVLWCQCMADRATTDPTLHPLVVQSRLLWSRAADPGPGRQHPWSLGCRPESCTPSSGESRRPLREMH</sequence>
<dbReference type="EMBL" id="JANPWB010000012">
    <property type="protein sequence ID" value="KAJ1116223.1"/>
    <property type="molecule type" value="Genomic_DNA"/>
</dbReference>
<evidence type="ECO:0000256" key="1">
    <source>
        <dbReference type="SAM" id="MobiDB-lite"/>
    </source>
</evidence>